<evidence type="ECO:0000313" key="3">
    <source>
        <dbReference type="EMBL" id="TBL80872.1"/>
    </source>
</evidence>
<evidence type="ECO:0000256" key="2">
    <source>
        <dbReference type="SAM" id="Phobius"/>
    </source>
</evidence>
<protein>
    <submittedName>
        <fullName evidence="3">Uncharacterized protein</fullName>
    </submittedName>
</protein>
<proteinExistence type="predicted"/>
<dbReference type="AlphaFoldDB" id="A0A4V6MSI9"/>
<accession>A0A4V6MSI9</accession>
<reference evidence="3 4" key="1">
    <citation type="submission" date="2019-02" db="EMBL/GenBank/DDBJ databases">
        <title>Paenibacillus sp. nov., isolated from surface-sterilized tissue of Thalictrum simplex L.</title>
        <authorList>
            <person name="Tuo L."/>
        </authorList>
    </citation>
    <scope>NUCLEOTIDE SEQUENCE [LARGE SCALE GENOMIC DNA]</scope>
    <source>
        <strain evidence="3 4">N2SHLJ1</strain>
    </source>
</reference>
<dbReference type="Proteomes" id="UP000293142">
    <property type="component" value="Unassembled WGS sequence"/>
</dbReference>
<dbReference type="EMBL" id="SIRE01000004">
    <property type="protein sequence ID" value="TBL80872.1"/>
    <property type="molecule type" value="Genomic_DNA"/>
</dbReference>
<sequence length="553" mass="62049">MSIEITNQTETVRKKSLFKRWWLWLLVLIGVVVIIGALASSNPKPLELSDLSGESKESAIAKLGKPDKSWIVRDDEDGFYYMYPFGVTLFGNGNLVSEISLTYAEDGAKSNKKYSILGMTLGMNFNDYTKENPDVFRAPNLDLVSPEGQRSRMYHDMQEDTILNLLTESDRIVGVRYVHYTNSDESNAVDLANYIGNIKPEQLMGELGVTSTITGNAENTYYFGQANKANWVKSDTANGQIREITITDGRFFNIGGQRVGDTAEQAAAALGTPISTTEEADGVTVSTFKYSAPNTLNDCIVEVRSSNGKIVSIQATLQSTLADSLLPSVEERESAPVTEKSSDTPTDTWPTLSLEQQIEFNQYFSEFSAVNFGTSPYIKDSAISSYSADELIRFAIERNLKFGQDNSYSFDPKNDNELIMHQDLVAEVIEQFFGIQINHKSISGYKYKDGFYRWDAYRWVYTDSNLFSQVQRLLDNQDGTLTGEIGVYQDLNDYGFFNNEDPNNLQAKAIRYQPQTAWSDASNFSYIGTVKATIKQSDSKSWIVTDYKVESMY</sequence>
<gene>
    <name evidence="3" type="ORF">EYB31_06550</name>
</gene>
<evidence type="ECO:0000313" key="4">
    <source>
        <dbReference type="Proteomes" id="UP000293142"/>
    </source>
</evidence>
<keyword evidence="4" id="KW-1185">Reference proteome</keyword>
<evidence type="ECO:0000256" key="1">
    <source>
        <dbReference type="SAM" id="MobiDB-lite"/>
    </source>
</evidence>
<keyword evidence="2" id="KW-1133">Transmembrane helix</keyword>
<organism evidence="3 4">
    <name type="scientific">Paenibacillus thalictri</name>
    <dbReference type="NCBI Taxonomy" id="2527873"/>
    <lineage>
        <taxon>Bacteria</taxon>
        <taxon>Bacillati</taxon>
        <taxon>Bacillota</taxon>
        <taxon>Bacilli</taxon>
        <taxon>Bacillales</taxon>
        <taxon>Paenibacillaceae</taxon>
        <taxon>Paenibacillus</taxon>
    </lineage>
</organism>
<name>A0A4V6MSI9_9BACL</name>
<feature type="transmembrane region" description="Helical" evidence="2">
    <location>
        <begin position="21"/>
        <end position="39"/>
    </location>
</feature>
<feature type="region of interest" description="Disordered" evidence="1">
    <location>
        <begin position="328"/>
        <end position="348"/>
    </location>
</feature>
<keyword evidence="2" id="KW-0812">Transmembrane</keyword>
<keyword evidence="2" id="KW-0472">Membrane</keyword>
<dbReference type="RefSeq" id="WP_131012476.1">
    <property type="nucleotide sequence ID" value="NZ_SIRE01000004.1"/>
</dbReference>
<comment type="caution">
    <text evidence="3">The sequence shown here is derived from an EMBL/GenBank/DDBJ whole genome shotgun (WGS) entry which is preliminary data.</text>
</comment>
<dbReference type="OrthoDB" id="2500726at2"/>